<dbReference type="GeneID" id="41999692"/>
<dbReference type="SUPFAM" id="SSF52540">
    <property type="entry name" value="P-loop containing nucleoside triphosphate hydrolases"/>
    <property type="match status" value="1"/>
</dbReference>
<evidence type="ECO:0000313" key="2">
    <source>
        <dbReference type="Proteomes" id="UP000253153"/>
    </source>
</evidence>
<dbReference type="Pfam" id="PF13671">
    <property type="entry name" value="AAA_33"/>
    <property type="match status" value="1"/>
</dbReference>
<dbReference type="Gene3D" id="3.40.50.300">
    <property type="entry name" value="P-loop containing nucleotide triphosphate hydrolases"/>
    <property type="match status" value="1"/>
</dbReference>
<evidence type="ECO:0000313" key="1">
    <source>
        <dbReference type="EMBL" id="RBR08462.1"/>
    </source>
</evidence>
<dbReference type="AlphaFoldDB" id="A0A366QUS2"/>
<name>A0A366QUS2_9HYPO</name>
<dbReference type="RefSeq" id="XP_031011570.1">
    <property type="nucleotide sequence ID" value="XM_031164396.1"/>
</dbReference>
<dbReference type="InterPro" id="IPR027417">
    <property type="entry name" value="P-loop_NTPase"/>
</dbReference>
<gene>
    <name evidence="1" type="ORF">FIESC28_10262</name>
</gene>
<reference evidence="1 2" key="1">
    <citation type="submission" date="2018-06" db="EMBL/GenBank/DDBJ databases">
        <title>Fusarium incarnatum-equiseti species complex species 28.</title>
        <authorList>
            <person name="Gardiner D.M."/>
        </authorList>
    </citation>
    <scope>NUCLEOTIDE SEQUENCE [LARGE SCALE GENOMIC DNA]</scope>
    <source>
        <strain evidence="1 2">FIESC_28</strain>
    </source>
</reference>
<dbReference type="OrthoDB" id="3231855at2759"/>
<keyword evidence="2" id="KW-1185">Reference proteome</keyword>
<dbReference type="Proteomes" id="UP000253153">
    <property type="component" value="Unassembled WGS sequence"/>
</dbReference>
<organism evidence="1 2">
    <name type="scientific">Fusarium coffeatum</name>
    <dbReference type="NCBI Taxonomy" id="231269"/>
    <lineage>
        <taxon>Eukaryota</taxon>
        <taxon>Fungi</taxon>
        <taxon>Dikarya</taxon>
        <taxon>Ascomycota</taxon>
        <taxon>Pezizomycotina</taxon>
        <taxon>Sordariomycetes</taxon>
        <taxon>Hypocreomycetidae</taxon>
        <taxon>Hypocreales</taxon>
        <taxon>Nectriaceae</taxon>
        <taxon>Fusarium</taxon>
        <taxon>Fusarium incarnatum-equiseti species complex</taxon>
    </lineage>
</organism>
<sequence>MPPRKHLIQMSGAPGSGKSTLARRLSKELENGIVIDHDVIRSSPLEQENPCFETAAKQAYDLQWALARDAIKQGVCRVIIDSTCNFPKILHQGMALAAEFGYTYWYIECRVMDIELLDQRLRAREPMLCQRSGVDRSPKAAEGRHEENGRELFERWLMYPCRPDDEKAIITVDSTATPMKCCDRVMEQIGRRQRR</sequence>
<accession>A0A366QUS2</accession>
<protein>
    <recommendedName>
        <fullName evidence="3">Zeta toxin domain-containing protein</fullName>
    </recommendedName>
</protein>
<comment type="caution">
    <text evidence="1">The sequence shown here is derived from an EMBL/GenBank/DDBJ whole genome shotgun (WGS) entry which is preliminary data.</text>
</comment>
<dbReference type="PANTHER" id="PTHR37807">
    <property type="entry name" value="OS07G0160300 PROTEIN"/>
    <property type="match status" value="1"/>
</dbReference>
<evidence type="ECO:0008006" key="3">
    <source>
        <dbReference type="Google" id="ProtNLM"/>
    </source>
</evidence>
<dbReference type="EMBL" id="QKXC01000284">
    <property type="protein sequence ID" value="RBR08462.1"/>
    <property type="molecule type" value="Genomic_DNA"/>
</dbReference>
<proteinExistence type="predicted"/>
<dbReference type="PANTHER" id="PTHR37807:SF3">
    <property type="entry name" value="OS07G0160300 PROTEIN"/>
    <property type="match status" value="1"/>
</dbReference>